<name>A0ABV4QPL8_9ACTN</name>
<evidence type="ECO:0000256" key="5">
    <source>
        <dbReference type="SAM" id="MobiDB-lite"/>
    </source>
</evidence>
<dbReference type="RefSeq" id="WP_371938814.1">
    <property type="nucleotide sequence ID" value="NZ_JAXCEH010000001.1"/>
</dbReference>
<gene>
    <name evidence="6" type="ORF">SM436_02455</name>
</gene>
<evidence type="ECO:0000256" key="2">
    <source>
        <dbReference type="ARBA" id="ARBA00022692"/>
    </source>
</evidence>
<feature type="compositionally biased region" description="Basic residues" evidence="5">
    <location>
        <begin position="186"/>
        <end position="198"/>
    </location>
</feature>
<feature type="region of interest" description="Disordered" evidence="5">
    <location>
        <begin position="180"/>
        <end position="207"/>
    </location>
</feature>
<dbReference type="Pfam" id="PF07681">
    <property type="entry name" value="DoxX"/>
    <property type="match status" value="1"/>
</dbReference>
<sequence>MRPFTTLARPLVAAPYIMTGLDAIRDPRERAEQVGPAVKPVAERIEWMPKDPETLVRIEGALSLGTGALLLTGRFRRLTTLLLAAQLIPALATEHRYWTEDDPERRANERSHLLKNAALFGALLMSATEPRRPPRTAELRRAVRETQIRSGAEAKAMRREAAATLRDARREAARQVRIARAEGGRKAAKQAGKARRAGPKTGGMFKIGKVAGKTTGRSAAKTVKASTAAQAARAAKAGKIAKASTAAQAAKAAKAGKSVKAGTATQAAKAMKAGKTVKAGTAVQAGKVLEAVKR</sequence>
<reference evidence="6 7" key="1">
    <citation type="submission" date="2023-11" db="EMBL/GenBank/DDBJ databases">
        <title>Actinomadura monticuli sp. nov., isolated from volcanic ash.</title>
        <authorList>
            <person name="Lee S.D."/>
            <person name="Yang H."/>
            <person name="Kim I.S."/>
        </authorList>
    </citation>
    <scope>NUCLEOTIDE SEQUENCE [LARGE SCALE GENOMIC DNA]</scope>
    <source>
        <strain evidence="6 7">DSM 45346</strain>
    </source>
</reference>
<dbReference type="InterPro" id="IPR032808">
    <property type="entry name" value="DoxX"/>
</dbReference>
<evidence type="ECO:0000313" key="7">
    <source>
        <dbReference type="Proteomes" id="UP001569904"/>
    </source>
</evidence>
<keyword evidence="7" id="KW-1185">Reference proteome</keyword>
<keyword evidence="2" id="KW-0812">Transmembrane</keyword>
<evidence type="ECO:0000313" key="6">
    <source>
        <dbReference type="EMBL" id="MFA1552545.1"/>
    </source>
</evidence>
<comment type="subcellular location">
    <subcellularLocation>
        <location evidence="1">Membrane</location>
        <topology evidence="1">Multi-pass membrane protein</topology>
    </subcellularLocation>
</comment>
<evidence type="ECO:0000256" key="1">
    <source>
        <dbReference type="ARBA" id="ARBA00004141"/>
    </source>
</evidence>
<organism evidence="6 7">
    <name type="scientific">Actinomadura chokoriensis</name>
    <dbReference type="NCBI Taxonomy" id="454156"/>
    <lineage>
        <taxon>Bacteria</taxon>
        <taxon>Bacillati</taxon>
        <taxon>Actinomycetota</taxon>
        <taxon>Actinomycetes</taxon>
        <taxon>Streptosporangiales</taxon>
        <taxon>Thermomonosporaceae</taxon>
        <taxon>Actinomadura</taxon>
    </lineage>
</organism>
<evidence type="ECO:0000256" key="3">
    <source>
        <dbReference type="ARBA" id="ARBA00022989"/>
    </source>
</evidence>
<protein>
    <submittedName>
        <fullName evidence="6">DoxX family membrane protein</fullName>
    </submittedName>
</protein>
<comment type="caution">
    <text evidence="6">The sequence shown here is derived from an EMBL/GenBank/DDBJ whole genome shotgun (WGS) entry which is preliminary data.</text>
</comment>
<proteinExistence type="predicted"/>
<evidence type="ECO:0000256" key="4">
    <source>
        <dbReference type="ARBA" id="ARBA00023136"/>
    </source>
</evidence>
<dbReference type="EMBL" id="JAXCEH010000001">
    <property type="protein sequence ID" value="MFA1552545.1"/>
    <property type="molecule type" value="Genomic_DNA"/>
</dbReference>
<accession>A0ABV4QPL8</accession>
<dbReference type="Proteomes" id="UP001569904">
    <property type="component" value="Unassembled WGS sequence"/>
</dbReference>
<keyword evidence="4" id="KW-0472">Membrane</keyword>
<keyword evidence="3" id="KW-1133">Transmembrane helix</keyword>